<gene>
    <name evidence="3" type="ORF">CHT91_08785</name>
</gene>
<evidence type="ECO:0000313" key="3">
    <source>
        <dbReference type="EMBL" id="RFT43668.1"/>
    </source>
</evidence>
<comment type="caution">
    <text evidence="3">The sequence shown here is derived from an EMBL/GenBank/DDBJ whole genome shotgun (WGS) entry which is preliminary data.</text>
</comment>
<organism evidence="3 4">
    <name type="scientific">Cutibacterium avidum</name>
    <dbReference type="NCBI Taxonomy" id="33010"/>
    <lineage>
        <taxon>Bacteria</taxon>
        <taxon>Bacillati</taxon>
        <taxon>Actinomycetota</taxon>
        <taxon>Actinomycetes</taxon>
        <taxon>Propionibacteriales</taxon>
        <taxon>Propionibacteriaceae</taxon>
        <taxon>Cutibacterium</taxon>
    </lineage>
</organism>
<dbReference type="Pfam" id="PF14110">
    <property type="entry name" value="DUF4282"/>
    <property type="match status" value="1"/>
</dbReference>
<dbReference type="AlphaFoldDB" id="A0A3E2DE90"/>
<reference evidence="3 4" key="1">
    <citation type="submission" date="2017-07" db="EMBL/GenBank/DDBJ databases">
        <authorList>
            <person name="Sun Z.S."/>
            <person name="Albrecht U."/>
            <person name="Echele G."/>
            <person name="Lee C.C."/>
        </authorList>
    </citation>
    <scope>NUCLEOTIDE SEQUENCE [LARGE SCALE GENOMIC DNA]</scope>
    <source>
        <strain evidence="3 4">P16-029</strain>
    </source>
</reference>
<evidence type="ECO:0008006" key="5">
    <source>
        <dbReference type="Google" id="ProtNLM"/>
    </source>
</evidence>
<evidence type="ECO:0000256" key="2">
    <source>
        <dbReference type="SAM" id="Phobius"/>
    </source>
</evidence>
<dbReference type="Proteomes" id="UP000259211">
    <property type="component" value="Unassembled WGS sequence"/>
</dbReference>
<feature type="compositionally biased region" description="Low complexity" evidence="1">
    <location>
        <begin position="16"/>
        <end position="41"/>
    </location>
</feature>
<feature type="compositionally biased region" description="Polar residues" evidence="1">
    <location>
        <begin position="1"/>
        <end position="15"/>
    </location>
</feature>
<dbReference type="RefSeq" id="WP_117189502.1">
    <property type="nucleotide sequence ID" value="NZ_JASORL010000032.1"/>
</dbReference>
<keyword evidence="2" id="KW-1133">Transmembrane helix</keyword>
<accession>A0A3E2DE90</accession>
<feature type="transmembrane region" description="Helical" evidence="2">
    <location>
        <begin position="68"/>
        <end position="95"/>
    </location>
</feature>
<protein>
    <recommendedName>
        <fullName evidence="5">DUF4282 domain-containing protein</fullName>
    </recommendedName>
</protein>
<keyword evidence="2" id="KW-0472">Membrane</keyword>
<name>A0A3E2DE90_9ACTN</name>
<dbReference type="EMBL" id="NOWI01000007">
    <property type="protein sequence ID" value="RFT43668.1"/>
    <property type="molecule type" value="Genomic_DNA"/>
</dbReference>
<evidence type="ECO:0000256" key="1">
    <source>
        <dbReference type="SAM" id="MobiDB-lite"/>
    </source>
</evidence>
<dbReference type="InterPro" id="IPR025557">
    <property type="entry name" value="DUF4282"/>
</dbReference>
<feature type="transmembrane region" description="Helical" evidence="2">
    <location>
        <begin position="107"/>
        <end position="128"/>
    </location>
</feature>
<proteinExistence type="predicted"/>
<keyword evidence="2" id="KW-0812">Transmembrane</keyword>
<feature type="region of interest" description="Disordered" evidence="1">
    <location>
        <begin position="1"/>
        <end position="42"/>
    </location>
</feature>
<sequence>MSNNTTPHNDWNSSDYPSQPYPQNNQPSYPYGPAGSSPSPSDNDQKGFFGSLFDMSFNYYVTPKIAKIVYILTIICGVAMWIGAIITAGGVGSAIGEAANDSSGGSGVLVVFAILLGWIPAFLFIIGVRMQIEFVIALIKTSENTSALRRTLNR</sequence>
<evidence type="ECO:0000313" key="4">
    <source>
        <dbReference type="Proteomes" id="UP000259211"/>
    </source>
</evidence>